<name>A0A1A9ZYB0_GLOPL</name>
<dbReference type="Pfam" id="PF00098">
    <property type="entry name" value="zf-CCHC"/>
    <property type="match status" value="1"/>
</dbReference>
<dbReference type="InterPro" id="IPR036875">
    <property type="entry name" value="Znf_CCHC_sf"/>
</dbReference>
<accession>A0A1A9ZYB0</accession>
<organism evidence="3 4">
    <name type="scientific">Glossina pallidipes</name>
    <name type="common">Tsetse fly</name>
    <dbReference type="NCBI Taxonomy" id="7398"/>
    <lineage>
        <taxon>Eukaryota</taxon>
        <taxon>Metazoa</taxon>
        <taxon>Ecdysozoa</taxon>
        <taxon>Arthropoda</taxon>
        <taxon>Hexapoda</taxon>
        <taxon>Insecta</taxon>
        <taxon>Pterygota</taxon>
        <taxon>Neoptera</taxon>
        <taxon>Endopterygota</taxon>
        <taxon>Diptera</taxon>
        <taxon>Brachycera</taxon>
        <taxon>Muscomorpha</taxon>
        <taxon>Hippoboscoidea</taxon>
        <taxon>Glossinidae</taxon>
        <taxon>Glossina</taxon>
    </lineage>
</organism>
<evidence type="ECO:0000256" key="1">
    <source>
        <dbReference type="SAM" id="Phobius"/>
    </source>
</evidence>
<feature type="domain" description="CCHC-type" evidence="2">
    <location>
        <begin position="270"/>
        <end position="283"/>
    </location>
</feature>
<dbReference type="Proteomes" id="UP000092445">
    <property type="component" value="Unassembled WGS sequence"/>
</dbReference>
<dbReference type="STRING" id="7398.A0A1A9ZYB0"/>
<protein>
    <recommendedName>
        <fullName evidence="2">CCHC-type domain-containing protein</fullName>
    </recommendedName>
</protein>
<dbReference type="Gene3D" id="2.40.70.10">
    <property type="entry name" value="Acid Proteases"/>
    <property type="match status" value="1"/>
</dbReference>
<dbReference type="VEuPathDB" id="VectorBase:GPAI028802"/>
<sequence>MPDETTRYGRRGEFLRDLEANFQRFQATRELESEEDTPGASPHLIKESGSMEIKAGSYGLVVDVSLISVVELGFITIVSVIIIAIPIVIFVLLLLLLKCGLFLRTDVVNLNRKLRFANAVTTTSIKVKTLLFDGITNFNAFKLQFGVVATKNMWDDDDKAVALMTSLRVSAAEIIQIIPEGKRTEFAAVMDALERKYGAKHVKEDFVTRSLKKLYGRHLKRRSRKRLASRLRKKQLVCCENDISDVVCAALRQVVRENKRMPISKTRKRYACQKPGHFARECRSKHKGSHSTSPSRNIRGGEEAAIKGKIMRNISISDVSMKHEFLVADIMDEVILGMDFMAKHGFILDMKRQVLQYVSVTLLLTVGYDRQAEVLQVVVQRQQKIPPNSEAIVWATVTQEIRLSKIWIVEPSTGCTKDNIIIGKAVVSPVNNLIPVRGLNPTSDTTKVQKGDIIAQCKKAEYVVNHQVEIPKTCSKISPEAEIFIQRWTRNLDEQQKINAKKFLLENWTIVAGVTSSDKYSLRNNQCVSIYPCYFPGCSSGSNYTTKHTVILDITKLTPYSKQYIIGGDLKYLHDLWGCETVNYCIRLIYKAVDADRMQVMYPTK</sequence>
<feature type="transmembrane region" description="Helical" evidence="1">
    <location>
        <begin position="72"/>
        <end position="97"/>
    </location>
</feature>
<dbReference type="InterPro" id="IPR001878">
    <property type="entry name" value="Znf_CCHC"/>
</dbReference>
<dbReference type="EnsemblMetazoa" id="GPAI028802-RA">
    <property type="protein sequence ID" value="GPAI028802-PA"/>
    <property type="gene ID" value="GPAI028802"/>
</dbReference>
<keyword evidence="1" id="KW-0472">Membrane</keyword>
<keyword evidence="1" id="KW-1133">Transmembrane helix</keyword>
<dbReference type="AlphaFoldDB" id="A0A1A9ZYB0"/>
<evidence type="ECO:0000313" key="3">
    <source>
        <dbReference type="EnsemblMetazoa" id="GPAI028802-PA"/>
    </source>
</evidence>
<dbReference type="PANTHER" id="PTHR45823:SF1">
    <property type="entry name" value="T-SNARE COILED-COIL HOMOLOGY DOMAIN-CONTAINING PROTEIN"/>
    <property type="match status" value="1"/>
</dbReference>
<keyword evidence="4" id="KW-1185">Reference proteome</keyword>
<dbReference type="InterPro" id="IPR021109">
    <property type="entry name" value="Peptidase_aspartic_dom_sf"/>
</dbReference>
<keyword evidence="1" id="KW-0812">Transmembrane</keyword>
<evidence type="ECO:0000313" key="4">
    <source>
        <dbReference type="Proteomes" id="UP000092445"/>
    </source>
</evidence>
<proteinExistence type="predicted"/>
<dbReference type="PANTHER" id="PTHR45823">
    <property type="entry name" value="T-SNARE COILED-COIL HOMOLOGY DOMAIN-CONTAINING PROTEIN"/>
    <property type="match status" value="1"/>
</dbReference>
<reference evidence="3" key="2">
    <citation type="submission" date="2020-05" db="UniProtKB">
        <authorList>
            <consortium name="EnsemblMetazoa"/>
        </authorList>
    </citation>
    <scope>IDENTIFICATION</scope>
    <source>
        <strain evidence="3">IAEA</strain>
    </source>
</reference>
<dbReference type="GO" id="GO:0003676">
    <property type="term" value="F:nucleic acid binding"/>
    <property type="evidence" value="ECO:0007669"/>
    <property type="project" value="InterPro"/>
</dbReference>
<dbReference type="SUPFAM" id="SSF57756">
    <property type="entry name" value="Retrovirus zinc finger-like domains"/>
    <property type="match status" value="1"/>
</dbReference>
<dbReference type="GO" id="GO:0008270">
    <property type="term" value="F:zinc ion binding"/>
    <property type="evidence" value="ECO:0007669"/>
    <property type="project" value="InterPro"/>
</dbReference>
<evidence type="ECO:0000259" key="2">
    <source>
        <dbReference type="Pfam" id="PF00098"/>
    </source>
</evidence>
<reference evidence="4" key="1">
    <citation type="submission" date="2014-03" db="EMBL/GenBank/DDBJ databases">
        <authorList>
            <person name="Aksoy S."/>
            <person name="Warren W."/>
            <person name="Wilson R.K."/>
        </authorList>
    </citation>
    <scope>NUCLEOTIDE SEQUENCE [LARGE SCALE GENOMIC DNA]</scope>
    <source>
        <strain evidence="4">IAEA</strain>
    </source>
</reference>